<feature type="compositionally biased region" description="Pro residues" evidence="1">
    <location>
        <begin position="216"/>
        <end position="237"/>
    </location>
</feature>
<feature type="compositionally biased region" description="Low complexity" evidence="1">
    <location>
        <begin position="69"/>
        <end position="88"/>
    </location>
</feature>
<feature type="compositionally biased region" description="Low complexity" evidence="1">
    <location>
        <begin position="43"/>
        <end position="59"/>
    </location>
</feature>
<feature type="region of interest" description="Disordered" evidence="1">
    <location>
        <begin position="1"/>
        <end position="112"/>
    </location>
</feature>
<protein>
    <submittedName>
        <fullName evidence="2">Uncharacterized protein</fullName>
    </submittedName>
</protein>
<comment type="caution">
    <text evidence="2">The sequence shown here is derived from an EMBL/GenBank/DDBJ whole genome shotgun (WGS) entry which is preliminary data.</text>
</comment>
<proteinExistence type="predicted"/>
<feature type="region of interest" description="Disordered" evidence="1">
    <location>
        <begin position="170"/>
        <end position="269"/>
    </location>
</feature>
<evidence type="ECO:0000256" key="1">
    <source>
        <dbReference type="SAM" id="MobiDB-lite"/>
    </source>
</evidence>
<reference evidence="3" key="1">
    <citation type="submission" date="2023-07" db="EMBL/GenBank/DDBJ databases">
        <title>30 novel species of actinomycetes from the DSMZ collection.</title>
        <authorList>
            <person name="Nouioui I."/>
        </authorList>
    </citation>
    <scope>NUCLEOTIDE SEQUENCE [LARGE SCALE GENOMIC DNA]</scope>
    <source>
        <strain evidence="3">DSM 45834</strain>
    </source>
</reference>
<dbReference type="EMBL" id="JAVREJ010000003">
    <property type="protein sequence ID" value="MDT0349349.1"/>
    <property type="molecule type" value="Genomic_DNA"/>
</dbReference>
<sequence>MSQQIGGYPPASTAGSPAGQPTTQVARDEATDVGRTAADAGRQVAGTAAEQAANVAQEVKTQARDLLGEARGQAQGQARAGQQKAADGIRSLSQELREMADGGQQSGMVSEVARQAADRADNLAEWLGRREPADLVDEIRSFARRRPGAFLLGAAVAGVVVGRLTRGAVDSARAESGPAPQHLAGSPTYRVPATPPSPYPTGLDTPTPPQGHAVPPHLPPSPAAPLPPAPPHVPPIDPLDRPAGERLGTADPLVDPLDDPYRSGRGDFR</sequence>
<accession>A0ABU2N7U0</accession>
<dbReference type="RefSeq" id="WP_311555362.1">
    <property type="nucleotide sequence ID" value="NZ_JAVREJ010000003.1"/>
</dbReference>
<feature type="compositionally biased region" description="Polar residues" evidence="1">
    <location>
        <begin position="13"/>
        <end position="25"/>
    </location>
</feature>
<dbReference type="Proteomes" id="UP001183202">
    <property type="component" value="Unassembled WGS sequence"/>
</dbReference>
<evidence type="ECO:0000313" key="2">
    <source>
        <dbReference type="EMBL" id="MDT0349349.1"/>
    </source>
</evidence>
<keyword evidence="3" id="KW-1185">Reference proteome</keyword>
<gene>
    <name evidence="2" type="ORF">RM445_07390</name>
</gene>
<feature type="compositionally biased region" description="Basic and acidic residues" evidence="1">
    <location>
        <begin position="259"/>
        <end position="269"/>
    </location>
</feature>
<organism evidence="2 3">
    <name type="scientific">Pseudonocardia charpentierae</name>
    <dbReference type="NCBI Taxonomy" id="3075545"/>
    <lineage>
        <taxon>Bacteria</taxon>
        <taxon>Bacillati</taxon>
        <taxon>Actinomycetota</taxon>
        <taxon>Actinomycetes</taxon>
        <taxon>Pseudonocardiales</taxon>
        <taxon>Pseudonocardiaceae</taxon>
        <taxon>Pseudonocardia</taxon>
    </lineage>
</organism>
<evidence type="ECO:0000313" key="3">
    <source>
        <dbReference type="Proteomes" id="UP001183202"/>
    </source>
</evidence>
<name>A0ABU2N7U0_9PSEU</name>